<dbReference type="Proteomes" id="UP000684084">
    <property type="component" value="Unassembled WGS sequence"/>
</dbReference>
<feature type="region of interest" description="Disordered" evidence="1">
    <location>
        <begin position="15"/>
        <end position="39"/>
    </location>
</feature>
<protein>
    <submittedName>
        <fullName evidence="2">Uncharacterized protein</fullName>
    </submittedName>
</protein>
<sequence>MFACSRVETENLFYKPKNSYNKKREPSPSSNKKNDSQQRMRFEKYHEATLKRNQLQQELQRRHQLCAEKERLCRERAEKQMALKKVEECNALRKFYELKSAQLKNNNGLRTSCSSNSLSSNSTLSSSSSLLSKNSKSLPSRTMSSSIKRFQAAFKIYSFIKHHIEKRKTLKIISYLSKLRSMQNQLLLLKSINLKGNLTFESNNNQVLPISVDNKAFLIYKESILKILNKLNNDFSDEYYLVRERKFSIINTVNIMLSELDNFRVLQYKNFIKNIEKKHRQVDDDFVIINRI</sequence>
<feature type="region of interest" description="Disordered" evidence="1">
    <location>
        <begin position="111"/>
        <end position="141"/>
    </location>
</feature>
<evidence type="ECO:0000313" key="2">
    <source>
        <dbReference type="EMBL" id="CAB5359218.1"/>
    </source>
</evidence>
<feature type="compositionally biased region" description="Low complexity" evidence="1">
    <location>
        <begin position="112"/>
        <end position="140"/>
    </location>
</feature>
<comment type="caution">
    <text evidence="2">The sequence shown here is derived from an EMBL/GenBank/DDBJ whole genome shotgun (WGS) entry which is preliminary data.</text>
</comment>
<dbReference type="AlphaFoldDB" id="A0A916E3I0"/>
<reference evidence="2" key="1">
    <citation type="submission" date="2020-05" db="EMBL/GenBank/DDBJ databases">
        <authorList>
            <person name="Rincon C."/>
            <person name="Sanders R I."/>
            <person name="Robbins C."/>
            <person name="Chaturvedi A."/>
        </authorList>
    </citation>
    <scope>NUCLEOTIDE SEQUENCE</scope>
    <source>
        <strain evidence="2">CHB12</strain>
    </source>
</reference>
<dbReference type="OrthoDB" id="333905at2759"/>
<accession>A0A916E3I0</accession>
<feature type="compositionally biased region" description="Basic and acidic residues" evidence="1">
    <location>
        <begin position="22"/>
        <end position="39"/>
    </location>
</feature>
<evidence type="ECO:0000313" key="3">
    <source>
        <dbReference type="Proteomes" id="UP000684084"/>
    </source>
</evidence>
<dbReference type="EMBL" id="CAGKOT010000013">
    <property type="protein sequence ID" value="CAB5359218.1"/>
    <property type="molecule type" value="Genomic_DNA"/>
</dbReference>
<organism evidence="2 3">
    <name type="scientific">Rhizophagus irregularis</name>
    <dbReference type="NCBI Taxonomy" id="588596"/>
    <lineage>
        <taxon>Eukaryota</taxon>
        <taxon>Fungi</taxon>
        <taxon>Fungi incertae sedis</taxon>
        <taxon>Mucoromycota</taxon>
        <taxon>Glomeromycotina</taxon>
        <taxon>Glomeromycetes</taxon>
        <taxon>Glomerales</taxon>
        <taxon>Glomeraceae</taxon>
        <taxon>Rhizophagus</taxon>
    </lineage>
</organism>
<evidence type="ECO:0000256" key="1">
    <source>
        <dbReference type="SAM" id="MobiDB-lite"/>
    </source>
</evidence>
<dbReference type="VEuPathDB" id="FungiDB:RhiirFUN_009923"/>
<name>A0A916E3I0_9GLOM</name>
<gene>
    <name evidence="2" type="ORF">CHRIB12_LOCUS7692</name>
</gene>
<proteinExistence type="predicted"/>